<proteinExistence type="predicted"/>
<feature type="non-terminal residue" evidence="2">
    <location>
        <position position="395"/>
    </location>
</feature>
<sequence length="395" mass="46690">LQQSQQANSSRIEIQTQLDLVSKKLKDKEIELQKTITNCKKIEEQQRLQEYFMNQAQNNLTQVHNNHMVKVRTLNEKLSQAELQISEQKQSLENQQKQSKELQNLQKEQILQQKQQILEIQELNQQTQERANLQHNQQLQKLLDKNQQNEEAIMKLQCEKQQILIDSSKTNIALQQQIKSMTQKNKQLEQDLFQSNSQFEQQYMQTEQLQTQLKLSSQTETTSQKSLIQTNYELDLKTQLMQKQLKKIQTDFNQLMEAKNQLEIQLEEKEAIIRFNQQKDRLKTDSSEQNILVIQLRQQLDDLRGKYEAQIIKNQHLFTENNELERTIQKLSHRDEKSESIRLNKAIESQNRQIMQLKRDVFVSRLLSPPNKSVKPSTMNSMRPTSPFIALKPGT</sequence>
<feature type="non-terminal residue" evidence="2">
    <location>
        <position position="1"/>
    </location>
</feature>
<feature type="coiled-coil region" evidence="1">
    <location>
        <begin position="25"/>
        <end position="198"/>
    </location>
</feature>
<protein>
    <submittedName>
        <fullName evidence="2">Uncharacterized protein</fullName>
    </submittedName>
</protein>
<evidence type="ECO:0000256" key="1">
    <source>
        <dbReference type="SAM" id="Coils"/>
    </source>
</evidence>
<feature type="coiled-coil region" evidence="1">
    <location>
        <begin position="314"/>
        <end position="360"/>
    </location>
</feature>
<dbReference type="AlphaFoldDB" id="A0A146K0X0"/>
<reference evidence="2" key="1">
    <citation type="submission" date="2015-07" db="EMBL/GenBank/DDBJ databases">
        <title>Adaptation to a free-living lifestyle via gene acquisitions in the diplomonad Trepomonas sp. PC1.</title>
        <authorList>
            <person name="Xu F."/>
            <person name="Jerlstrom-Hultqvist J."/>
            <person name="Kolisko M."/>
            <person name="Simpson A.G.B."/>
            <person name="Roger A.J."/>
            <person name="Svard S.G."/>
            <person name="Andersson J.O."/>
        </authorList>
    </citation>
    <scope>NUCLEOTIDE SEQUENCE</scope>
    <source>
        <strain evidence="2">PC1</strain>
    </source>
</reference>
<gene>
    <name evidence="2" type="ORF">TPC1_31204</name>
</gene>
<name>A0A146K0X0_9EUKA</name>
<keyword evidence="1" id="KW-0175">Coiled coil</keyword>
<feature type="coiled-coil region" evidence="1">
    <location>
        <begin position="245"/>
        <end position="279"/>
    </location>
</feature>
<evidence type="ECO:0000313" key="2">
    <source>
        <dbReference type="EMBL" id="JAP89301.1"/>
    </source>
</evidence>
<organism evidence="2">
    <name type="scientific">Trepomonas sp. PC1</name>
    <dbReference type="NCBI Taxonomy" id="1076344"/>
    <lineage>
        <taxon>Eukaryota</taxon>
        <taxon>Metamonada</taxon>
        <taxon>Diplomonadida</taxon>
        <taxon>Hexamitidae</taxon>
        <taxon>Hexamitinae</taxon>
        <taxon>Trepomonas</taxon>
    </lineage>
</organism>
<dbReference type="EMBL" id="GDID01007305">
    <property type="protein sequence ID" value="JAP89301.1"/>
    <property type="molecule type" value="Transcribed_RNA"/>
</dbReference>
<accession>A0A146K0X0</accession>